<proteinExistence type="predicted"/>
<protein>
    <submittedName>
        <fullName evidence="2">Uncharacterized protein</fullName>
    </submittedName>
</protein>
<accession>A0ABQ7U6D5</accession>
<feature type="region of interest" description="Disordered" evidence="1">
    <location>
        <begin position="1"/>
        <end position="27"/>
    </location>
</feature>
<gene>
    <name evidence="2" type="ORF">KY290_034885</name>
</gene>
<feature type="compositionally biased region" description="Low complexity" evidence="1">
    <location>
        <begin position="71"/>
        <end position="86"/>
    </location>
</feature>
<feature type="region of interest" description="Disordered" evidence="1">
    <location>
        <begin position="68"/>
        <end position="99"/>
    </location>
</feature>
<evidence type="ECO:0000313" key="2">
    <source>
        <dbReference type="EMBL" id="KAH0741842.1"/>
    </source>
</evidence>
<organism evidence="2 3">
    <name type="scientific">Solanum tuberosum</name>
    <name type="common">Potato</name>
    <dbReference type="NCBI Taxonomy" id="4113"/>
    <lineage>
        <taxon>Eukaryota</taxon>
        <taxon>Viridiplantae</taxon>
        <taxon>Streptophyta</taxon>
        <taxon>Embryophyta</taxon>
        <taxon>Tracheophyta</taxon>
        <taxon>Spermatophyta</taxon>
        <taxon>Magnoliopsida</taxon>
        <taxon>eudicotyledons</taxon>
        <taxon>Gunneridae</taxon>
        <taxon>Pentapetalae</taxon>
        <taxon>asterids</taxon>
        <taxon>lamiids</taxon>
        <taxon>Solanales</taxon>
        <taxon>Solanaceae</taxon>
        <taxon>Solanoideae</taxon>
        <taxon>Solaneae</taxon>
        <taxon>Solanum</taxon>
    </lineage>
</organism>
<dbReference type="Proteomes" id="UP000826656">
    <property type="component" value="Unassembled WGS sequence"/>
</dbReference>
<sequence>MKSVESREEDDSQLRTTDLKSMQLRNKAKVTSEVQIENLPEETNGTVIATKEQVRQKQAQAMGIWTENIQSSRGGSQVESSSSKPSWANEVEEEFGSQGRQKSIWDDFDIAKLLNAGYKLEYVAPSKDGEK</sequence>
<evidence type="ECO:0000313" key="3">
    <source>
        <dbReference type="Proteomes" id="UP000826656"/>
    </source>
</evidence>
<feature type="compositionally biased region" description="Polar residues" evidence="1">
    <location>
        <begin position="14"/>
        <end position="24"/>
    </location>
</feature>
<evidence type="ECO:0000256" key="1">
    <source>
        <dbReference type="SAM" id="MobiDB-lite"/>
    </source>
</evidence>
<comment type="caution">
    <text evidence="2">The sequence shown here is derived from an EMBL/GenBank/DDBJ whole genome shotgun (WGS) entry which is preliminary data.</text>
</comment>
<reference evidence="2 3" key="1">
    <citation type="journal article" date="2021" name="bioRxiv">
        <title>Chromosome-scale and haplotype-resolved genome assembly of a tetraploid potato cultivar.</title>
        <authorList>
            <person name="Sun H."/>
            <person name="Jiao W.-B."/>
            <person name="Krause K."/>
            <person name="Campoy J.A."/>
            <person name="Goel M."/>
            <person name="Folz-Donahue K."/>
            <person name="Kukat C."/>
            <person name="Huettel B."/>
            <person name="Schneeberger K."/>
        </authorList>
    </citation>
    <scope>NUCLEOTIDE SEQUENCE [LARGE SCALE GENOMIC DNA]</scope>
    <source>
        <strain evidence="2">SolTubOtavaFocal</strain>
        <tissue evidence="2">Leaves</tissue>
    </source>
</reference>
<dbReference type="EMBL" id="JAIVGD010000026">
    <property type="protein sequence ID" value="KAH0741842.1"/>
    <property type="molecule type" value="Genomic_DNA"/>
</dbReference>
<name>A0ABQ7U6D5_SOLTU</name>
<keyword evidence="3" id="KW-1185">Reference proteome</keyword>